<dbReference type="GO" id="GO:0016301">
    <property type="term" value="F:kinase activity"/>
    <property type="evidence" value="ECO:0007669"/>
    <property type="project" value="InterPro"/>
</dbReference>
<dbReference type="InterPro" id="IPR006083">
    <property type="entry name" value="PRK/URK"/>
</dbReference>
<reference evidence="3" key="1">
    <citation type="journal article" date="2014" name="Sci. Data">
        <title>Genomes of diverse isolates of the marine cyanobacterium Prochlorococcus.</title>
        <authorList>
            <person name="Biller S."/>
            <person name="Berube P."/>
            <person name="Thompson J."/>
            <person name="Kelly L."/>
            <person name="Roggensack S."/>
            <person name="Awad L."/>
            <person name="Roache-Johnson K."/>
            <person name="Ding H."/>
            <person name="Giovannoni S.J."/>
            <person name="Moore L.R."/>
            <person name="Chisholm S.W."/>
        </authorList>
    </citation>
    <scope>NUCLEOTIDE SEQUENCE [LARGE SCALE GENOMIC DNA]</scope>
    <source>
        <strain evidence="3">GP2</strain>
    </source>
</reference>
<dbReference type="InterPro" id="IPR027417">
    <property type="entry name" value="P-loop_NTPase"/>
</dbReference>
<dbReference type="SUPFAM" id="SSF52540">
    <property type="entry name" value="P-loop containing nucleoside triphosphate hydrolases"/>
    <property type="match status" value="1"/>
</dbReference>
<dbReference type="RefSeq" id="WP_032524517.1">
    <property type="nucleotide sequence ID" value="NZ_CP138934.1"/>
</dbReference>
<sequence>MKLIFISGPSGSGKTTLSKKIVGKIKNGVVLNTDNYYRIGLFSKLLSKFVKGYFDRSISFNYKLLNKDFNFIISNGISFYERSYNFEKKIINNSLNEKSNIKFLIIEGIFAKEFSNTLCNQNYSFLELKINKNDCMKRVIQRDSKERGKAKKQAEEDFLKSWDIYYNKFKNKNIKKNTNEFTITENTNIDQILSKLFE</sequence>
<dbReference type="EMBL" id="JNAH01000004">
    <property type="protein sequence ID" value="KGF88002.1"/>
    <property type="molecule type" value="Genomic_DNA"/>
</dbReference>
<comment type="caution">
    <text evidence="2">The sequence shown here is derived from an EMBL/GenBank/DDBJ whole genome shotgun (WGS) entry which is preliminary data.</text>
</comment>
<accession>A0A0A1ZEK9</accession>
<dbReference type="Gene3D" id="3.40.50.300">
    <property type="entry name" value="P-loop containing nucleotide triphosphate hydrolases"/>
    <property type="match status" value="1"/>
</dbReference>
<dbReference type="PANTHER" id="PTHR10285">
    <property type="entry name" value="URIDINE KINASE"/>
    <property type="match status" value="1"/>
</dbReference>
<dbReference type="PRINTS" id="PR00988">
    <property type="entry name" value="URIDINKINASE"/>
</dbReference>
<name>A0A0A1ZEK9_PROMR</name>
<evidence type="ECO:0000313" key="2">
    <source>
        <dbReference type="EMBL" id="KGF88002.1"/>
    </source>
</evidence>
<dbReference type="OrthoDB" id="9777642at2"/>
<dbReference type="STRING" id="59925.EU91_1041"/>
<evidence type="ECO:0000313" key="3">
    <source>
        <dbReference type="Proteomes" id="UP000030598"/>
    </source>
</evidence>
<proteinExistence type="predicted"/>
<protein>
    <submittedName>
        <fullName evidence="2">ATP/GTP-binding site motif A</fullName>
    </submittedName>
</protein>
<organism evidence="2 3">
    <name type="scientific">Prochlorococcus marinus str. GP2</name>
    <dbReference type="NCBI Taxonomy" id="59925"/>
    <lineage>
        <taxon>Bacteria</taxon>
        <taxon>Bacillati</taxon>
        <taxon>Cyanobacteriota</taxon>
        <taxon>Cyanophyceae</taxon>
        <taxon>Synechococcales</taxon>
        <taxon>Prochlorococcaceae</taxon>
        <taxon>Prochlorococcus</taxon>
    </lineage>
</organism>
<evidence type="ECO:0000259" key="1">
    <source>
        <dbReference type="Pfam" id="PF00485"/>
    </source>
</evidence>
<dbReference type="AlphaFoldDB" id="A0A0A1ZEK9"/>
<gene>
    <name evidence="2" type="ORF">EU91_1041</name>
</gene>
<dbReference type="GO" id="GO:0005524">
    <property type="term" value="F:ATP binding"/>
    <property type="evidence" value="ECO:0007669"/>
    <property type="project" value="InterPro"/>
</dbReference>
<dbReference type="eggNOG" id="COG0572">
    <property type="taxonomic scope" value="Bacteria"/>
</dbReference>
<dbReference type="Pfam" id="PF00485">
    <property type="entry name" value="PRK"/>
    <property type="match status" value="1"/>
</dbReference>
<feature type="domain" description="Phosphoribulokinase/uridine kinase" evidence="1">
    <location>
        <begin position="4"/>
        <end position="158"/>
    </location>
</feature>
<dbReference type="Proteomes" id="UP000030598">
    <property type="component" value="Unassembled WGS sequence"/>
</dbReference>